<organism evidence="1 2">
    <name type="scientific">Corchorus olitorius</name>
    <dbReference type="NCBI Taxonomy" id="93759"/>
    <lineage>
        <taxon>Eukaryota</taxon>
        <taxon>Viridiplantae</taxon>
        <taxon>Streptophyta</taxon>
        <taxon>Embryophyta</taxon>
        <taxon>Tracheophyta</taxon>
        <taxon>Spermatophyta</taxon>
        <taxon>Magnoliopsida</taxon>
        <taxon>eudicotyledons</taxon>
        <taxon>Gunneridae</taxon>
        <taxon>Pentapetalae</taxon>
        <taxon>rosids</taxon>
        <taxon>malvids</taxon>
        <taxon>Malvales</taxon>
        <taxon>Malvaceae</taxon>
        <taxon>Grewioideae</taxon>
        <taxon>Apeibeae</taxon>
        <taxon>Corchorus</taxon>
    </lineage>
</organism>
<name>A0A1R3L2R3_9ROSI</name>
<accession>A0A1R3L2R3</accession>
<proteinExistence type="predicted"/>
<evidence type="ECO:0000313" key="2">
    <source>
        <dbReference type="Proteomes" id="UP000187203"/>
    </source>
</evidence>
<reference evidence="2" key="1">
    <citation type="submission" date="2013-09" db="EMBL/GenBank/DDBJ databases">
        <title>Corchorus olitorius genome sequencing.</title>
        <authorList>
            <person name="Alam M."/>
            <person name="Haque M.S."/>
            <person name="Islam M.S."/>
            <person name="Emdad E.M."/>
            <person name="Islam M.M."/>
            <person name="Ahmed B."/>
            <person name="Halim A."/>
            <person name="Hossen Q.M.M."/>
            <person name="Hossain M.Z."/>
            <person name="Ahmed R."/>
            <person name="Khan M.M."/>
            <person name="Islam R."/>
            <person name="Rashid M.M."/>
            <person name="Khan S.A."/>
            <person name="Rahman M.S."/>
            <person name="Alam M."/>
            <person name="Yahiya A.S."/>
            <person name="Khan M.S."/>
            <person name="Azam M.S."/>
            <person name="Haque T."/>
            <person name="Lashkar M.Z.H."/>
            <person name="Akhand A.I."/>
            <person name="Morshed G."/>
            <person name="Roy S."/>
            <person name="Uddin K.S."/>
            <person name="Rabeya T."/>
            <person name="Hossain A.S."/>
            <person name="Chowdhury A."/>
            <person name="Snigdha A.R."/>
            <person name="Mortoza M.S."/>
            <person name="Matin S.A."/>
            <person name="Hoque S.M.E."/>
            <person name="Islam M.K."/>
            <person name="Roy D.K."/>
            <person name="Haider R."/>
            <person name="Moosa M.M."/>
            <person name="Elias S.M."/>
            <person name="Hasan A.M."/>
            <person name="Jahan S."/>
            <person name="Shafiuddin M."/>
            <person name="Mahmood N."/>
            <person name="Shommy N.S."/>
        </authorList>
    </citation>
    <scope>NUCLEOTIDE SEQUENCE [LARGE SCALE GENOMIC DNA]</scope>
    <source>
        <strain evidence="2">cv. O-4</strain>
    </source>
</reference>
<protein>
    <submittedName>
        <fullName evidence="1">Uncharacterized protein</fullName>
    </submittedName>
</protein>
<dbReference type="Proteomes" id="UP000187203">
    <property type="component" value="Unassembled WGS sequence"/>
</dbReference>
<gene>
    <name evidence="1" type="ORF">COLO4_01375</name>
</gene>
<sequence length="150" mass="17291">VGNLGGLRRERSDFCADQLAQHGDALLDALRCHRHERQAQGVATRRIGIERRARHERHVARDGLFQQRHRVDAFRHFHPDEHAAFRAVPVHASRHVARERVEHRFALLAVEVPDARDVRVEQPGLQHLIRHALRETGRVADPMPAWPARV</sequence>
<evidence type="ECO:0000313" key="1">
    <source>
        <dbReference type="EMBL" id="OMP13579.1"/>
    </source>
</evidence>
<dbReference type="EMBL" id="AWUE01003860">
    <property type="protein sequence ID" value="OMP13579.1"/>
    <property type="molecule type" value="Genomic_DNA"/>
</dbReference>
<keyword evidence="2" id="KW-1185">Reference proteome</keyword>
<comment type="caution">
    <text evidence="1">The sequence shown here is derived from an EMBL/GenBank/DDBJ whole genome shotgun (WGS) entry which is preliminary data.</text>
</comment>
<dbReference type="AlphaFoldDB" id="A0A1R3L2R3"/>
<feature type="non-terminal residue" evidence="1">
    <location>
        <position position="1"/>
    </location>
</feature>